<evidence type="ECO:0000256" key="1">
    <source>
        <dbReference type="SAM" id="Phobius"/>
    </source>
</evidence>
<evidence type="ECO:0000313" key="2">
    <source>
        <dbReference type="EMBL" id="NHC38042.1"/>
    </source>
</evidence>
<organism evidence="2 3">
    <name type="scientific">Scytonema millei VB511283</name>
    <dbReference type="NCBI Taxonomy" id="1245923"/>
    <lineage>
        <taxon>Bacteria</taxon>
        <taxon>Bacillati</taxon>
        <taxon>Cyanobacteriota</taxon>
        <taxon>Cyanophyceae</taxon>
        <taxon>Nostocales</taxon>
        <taxon>Scytonemataceae</taxon>
        <taxon>Scytonema</taxon>
    </lineage>
</organism>
<evidence type="ECO:0000313" key="3">
    <source>
        <dbReference type="Proteomes" id="UP000031532"/>
    </source>
</evidence>
<accession>A0A9X5I8S2</accession>
<feature type="transmembrane region" description="Helical" evidence="1">
    <location>
        <begin position="12"/>
        <end position="33"/>
    </location>
</feature>
<gene>
    <name evidence="2" type="ORF">QH73_0026055</name>
</gene>
<dbReference type="AlphaFoldDB" id="A0A9X5I8S2"/>
<proteinExistence type="predicted"/>
<protein>
    <submittedName>
        <fullName evidence="2">Uncharacterized protein</fullName>
    </submittedName>
</protein>
<comment type="caution">
    <text evidence="2">The sequence shown here is derived from an EMBL/GenBank/DDBJ whole genome shotgun (WGS) entry which is preliminary data.</text>
</comment>
<keyword evidence="1" id="KW-1133">Transmembrane helix</keyword>
<reference evidence="2 3" key="1">
    <citation type="journal article" date="2015" name="Genome Announc.">
        <title>Draft Genome Sequence of the Terrestrial Cyanobacterium Scytonema millei VB511283, Isolated from Eastern India.</title>
        <authorList>
            <person name="Sen D."/>
            <person name="Chandrababunaidu M.M."/>
            <person name="Singh D."/>
            <person name="Sanghi N."/>
            <person name="Ghorai A."/>
            <person name="Mishra G.P."/>
            <person name="Madduluri M."/>
            <person name="Adhikary S.P."/>
            <person name="Tripathy S."/>
        </authorList>
    </citation>
    <scope>NUCLEOTIDE SEQUENCE [LARGE SCALE GENOMIC DNA]</scope>
    <source>
        <strain evidence="2 3">VB511283</strain>
    </source>
</reference>
<keyword evidence="1" id="KW-0472">Membrane</keyword>
<keyword evidence="1" id="KW-0812">Transmembrane</keyword>
<keyword evidence="3" id="KW-1185">Reference proteome</keyword>
<name>A0A9X5I8S2_9CYAN</name>
<dbReference type="Proteomes" id="UP000031532">
    <property type="component" value="Unassembled WGS sequence"/>
</dbReference>
<dbReference type="EMBL" id="JTJC03000017">
    <property type="protein sequence ID" value="NHC38042.1"/>
    <property type="molecule type" value="Genomic_DNA"/>
</dbReference>
<sequence length="304" mass="35100">MFFISNLSLVIRPFLVCIACLILYQGSIFYGLLPSSEGINQWQANIIKAEKYIYNRDSTPIVLVGSSLANNLPTKYLSDRATNLGMSGGSTQTGLEIVRKKEIKPSLLLVELNDTIGRELDTKLVTPLFHPLTSFIKIHFPMFRQEYRPTSVLMQYLENEYKQRNVREVERQDEKQVINSDFRQKMIKQLVEDRNIELDTQQKQSIVKEAEFIKNQIADIQKEAVRVILFDIPGESVVDNTTKQRQIRELLKSLFPKNSFEWLPELPARKWITSDGIHLVQSNAKEYVSQLDGVINRLLNENHS</sequence>